<dbReference type="InterPro" id="IPR052500">
    <property type="entry name" value="Chloro/Mito_RNA_Process"/>
</dbReference>
<evidence type="ECO:0000256" key="1">
    <source>
        <dbReference type="ARBA" id="ARBA00004173"/>
    </source>
</evidence>
<sequence length="235" mass="27683">MKNIKKNQVMNLGPNSKLLKEYKSQLIELNIEQFEAGIGLILGDAYIRSRDEGKTYCMQFEWKNKAYMDHVCLLYDQWVLSPPHKKERVNHLGNLVITWGAQTFKHQAFNKLANLFIVNNKKTIPNNLVENYLTPMSLAYWFMDDGGKWDYNKNSTNKSIVLNTQSFTFEEVEYLVKGLRNKFQLNCYVKINKNKPIIYIDSMSYLIFYNLIKPYLIPQMMYKLPNTISSETFLK</sequence>
<dbReference type="GO" id="GO:0005739">
    <property type="term" value="C:mitochondrion"/>
    <property type="evidence" value="ECO:0007669"/>
    <property type="project" value="UniProtKB-SubCell"/>
</dbReference>
<dbReference type="SMR" id="A0A0H3WJ15"/>
<name>A0A0H3WJ15_YEASX</name>
<dbReference type="InterPro" id="IPR004860">
    <property type="entry name" value="LAGLIDADG_dom"/>
</dbReference>
<evidence type="ECO:0000256" key="2">
    <source>
        <dbReference type="ARBA" id="ARBA00023128"/>
    </source>
</evidence>
<comment type="subcellular location">
    <subcellularLocation>
        <location evidence="1">Mitochondrion</location>
    </subcellularLocation>
</comment>
<dbReference type="PANTHER" id="PTHR47539:SF1">
    <property type="entry name" value="PENTATRICOPEPTIDE REPEAT-CONTAINING PROTEIN OTP51, CHLOROPLASTIC"/>
    <property type="match status" value="1"/>
</dbReference>
<feature type="domain" description="Homing endonuclease LAGLIDADG" evidence="3">
    <location>
        <begin position="35"/>
        <end position="207"/>
    </location>
</feature>
<dbReference type="VEuPathDB" id="FungiDB:Q0160"/>
<evidence type="ECO:0000313" key="5">
    <source>
        <dbReference type="EMBL" id="AKL83113.1"/>
    </source>
</evidence>
<evidence type="ECO:0000259" key="3">
    <source>
        <dbReference type="Pfam" id="PF03161"/>
    </source>
</evidence>
<dbReference type="Gene3D" id="3.10.28.10">
    <property type="entry name" value="Homing endonucleases"/>
    <property type="match status" value="2"/>
</dbReference>
<dbReference type="GO" id="GO:0000373">
    <property type="term" value="P:Group II intron splicing"/>
    <property type="evidence" value="ECO:0007669"/>
    <property type="project" value="TreeGrafter"/>
</dbReference>
<evidence type="ECO:0000313" key="4">
    <source>
        <dbReference type="EMBL" id="AKL82874.1"/>
    </source>
</evidence>
<organism evidence="4">
    <name type="scientific">Saccharomyces cerevisiae</name>
    <name type="common">Baker's yeast</name>
    <dbReference type="NCBI Taxonomy" id="4932"/>
    <lineage>
        <taxon>Eukaryota</taxon>
        <taxon>Fungi</taxon>
        <taxon>Dikarya</taxon>
        <taxon>Ascomycota</taxon>
        <taxon>Saccharomycotina</taxon>
        <taxon>Saccharomycetes</taxon>
        <taxon>Saccharomycetales</taxon>
        <taxon>Saccharomycetaceae</taxon>
        <taxon>Saccharomyces</taxon>
    </lineage>
</organism>
<dbReference type="EMBL" id="KP712790">
    <property type="protein sequence ID" value="AKL82874.1"/>
    <property type="molecule type" value="Genomic_DNA"/>
</dbReference>
<dbReference type="Pfam" id="PF03161">
    <property type="entry name" value="LAGLIDADG_2"/>
    <property type="match status" value="1"/>
</dbReference>
<protein>
    <recommendedName>
        <fullName evidence="3">Homing endonuclease LAGLIDADG domain-containing protein</fullName>
    </recommendedName>
</protein>
<proteinExistence type="predicted"/>
<dbReference type="GO" id="GO:0004519">
    <property type="term" value="F:endonuclease activity"/>
    <property type="evidence" value="ECO:0007669"/>
    <property type="project" value="InterPro"/>
</dbReference>
<gene>
    <name evidence="4" type="primary">orf235</name>
</gene>
<dbReference type="KEGG" id="sce:Q0160"/>
<dbReference type="InterPro" id="IPR027434">
    <property type="entry name" value="Homing_endonucl"/>
</dbReference>
<geneLocation type="mitochondrion" evidence="4"/>
<reference evidence="4" key="1">
    <citation type="journal article" date="2015" name="G3 (Bethesda)">
        <title>A Dynamic Mobile DNA Family in the Yeast Mitochondrial Genome.</title>
        <authorList>
            <person name="Wu B."/>
            <person name="Hao W."/>
        </authorList>
    </citation>
    <scope>NUCLEOTIDE SEQUENCE</scope>
    <source>
        <strain evidence="4">BC187</strain>
        <strain evidence="5">UWOPS87-2421</strain>
    </source>
</reference>
<keyword evidence="2 4" id="KW-0496">Mitochondrion</keyword>
<dbReference type="EMBL" id="KP712805">
    <property type="protein sequence ID" value="AKL83113.1"/>
    <property type="molecule type" value="Genomic_DNA"/>
</dbReference>
<dbReference type="SUPFAM" id="SSF55608">
    <property type="entry name" value="Homing endonucleases"/>
    <property type="match status" value="1"/>
</dbReference>
<dbReference type="PANTHER" id="PTHR47539">
    <property type="entry name" value="PENTATRICOPEPTIDE REPEAT-CONTAINING PROTEIN OTP51, CHLOROPLASTIC"/>
    <property type="match status" value="1"/>
</dbReference>
<dbReference type="GO" id="GO:0045292">
    <property type="term" value="P:mRNA cis splicing, via spliceosome"/>
    <property type="evidence" value="ECO:0007669"/>
    <property type="project" value="TreeGrafter"/>
</dbReference>
<accession>A0A0H3WJ15</accession>
<dbReference type="AlphaFoldDB" id="A0A0H3WJ15"/>